<comment type="caution">
    <text evidence="2">The sequence shown here is derived from an EMBL/GenBank/DDBJ whole genome shotgun (WGS) entry which is preliminary data.</text>
</comment>
<keyword evidence="3" id="KW-1185">Reference proteome</keyword>
<protein>
    <submittedName>
        <fullName evidence="2">Uncharacterized protein</fullName>
    </submittedName>
</protein>
<evidence type="ECO:0000256" key="1">
    <source>
        <dbReference type="SAM" id="MobiDB-lite"/>
    </source>
</evidence>
<accession>A0A2P6QIL7</accession>
<feature type="region of interest" description="Disordered" evidence="1">
    <location>
        <begin position="29"/>
        <end position="50"/>
    </location>
</feature>
<gene>
    <name evidence="2" type="ORF">RchiOBHm_Chr5g0064161</name>
</gene>
<organism evidence="2 3">
    <name type="scientific">Rosa chinensis</name>
    <name type="common">China rose</name>
    <dbReference type="NCBI Taxonomy" id="74649"/>
    <lineage>
        <taxon>Eukaryota</taxon>
        <taxon>Viridiplantae</taxon>
        <taxon>Streptophyta</taxon>
        <taxon>Embryophyta</taxon>
        <taxon>Tracheophyta</taxon>
        <taxon>Spermatophyta</taxon>
        <taxon>Magnoliopsida</taxon>
        <taxon>eudicotyledons</taxon>
        <taxon>Gunneridae</taxon>
        <taxon>Pentapetalae</taxon>
        <taxon>rosids</taxon>
        <taxon>fabids</taxon>
        <taxon>Rosales</taxon>
        <taxon>Rosaceae</taxon>
        <taxon>Rosoideae</taxon>
        <taxon>Rosoideae incertae sedis</taxon>
        <taxon>Rosa</taxon>
    </lineage>
</organism>
<dbReference type="Gramene" id="PRQ34021">
    <property type="protein sequence ID" value="PRQ34021"/>
    <property type="gene ID" value="RchiOBHm_Chr5g0064161"/>
</dbReference>
<dbReference type="EMBL" id="PDCK01000043">
    <property type="protein sequence ID" value="PRQ34021.1"/>
    <property type="molecule type" value="Genomic_DNA"/>
</dbReference>
<reference evidence="2 3" key="1">
    <citation type="journal article" date="2018" name="Nat. Genet.">
        <title>The Rosa genome provides new insights in the design of modern roses.</title>
        <authorList>
            <person name="Bendahmane M."/>
        </authorList>
    </citation>
    <scope>NUCLEOTIDE SEQUENCE [LARGE SCALE GENOMIC DNA]</scope>
    <source>
        <strain evidence="3">cv. Old Blush</strain>
    </source>
</reference>
<sequence length="130" mass="15065">MSNHEPKPKRSKFIDTWFKRTNVESSSSNVVSEPSISFPNIDVEPQPSIPEPQNNINALERDPGLRCAIWKYPVNERDSIRKTYVLNKMEDEFLGDCMVLHIEKEYAESIDNESVIKDFEACGTRRVRFS</sequence>
<dbReference type="Proteomes" id="UP000238479">
    <property type="component" value="Chromosome 5"/>
</dbReference>
<dbReference type="AlphaFoldDB" id="A0A2P6QIL7"/>
<evidence type="ECO:0000313" key="2">
    <source>
        <dbReference type="EMBL" id="PRQ34021.1"/>
    </source>
</evidence>
<name>A0A2P6QIL7_ROSCH</name>
<evidence type="ECO:0000313" key="3">
    <source>
        <dbReference type="Proteomes" id="UP000238479"/>
    </source>
</evidence>
<dbReference type="STRING" id="74649.A0A2P6QIL7"/>
<proteinExistence type="predicted"/>